<reference evidence="1 2" key="1">
    <citation type="journal article" date="2022" name="DNA Res.">
        <title>Chromosomal-level genome assembly of the orchid tree Bauhinia variegata (Leguminosae; Cercidoideae) supports the allotetraploid origin hypothesis of Bauhinia.</title>
        <authorList>
            <person name="Zhong Y."/>
            <person name="Chen Y."/>
            <person name="Zheng D."/>
            <person name="Pang J."/>
            <person name="Liu Y."/>
            <person name="Luo S."/>
            <person name="Meng S."/>
            <person name="Qian L."/>
            <person name="Wei D."/>
            <person name="Dai S."/>
            <person name="Zhou R."/>
        </authorList>
    </citation>
    <scope>NUCLEOTIDE SEQUENCE [LARGE SCALE GENOMIC DNA]</scope>
    <source>
        <strain evidence="1">BV-YZ2020</strain>
    </source>
</reference>
<dbReference type="EMBL" id="CM039431">
    <property type="protein sequence ID" value="KAI4336328.1"/>
    <property type="molecule type" value="Genomic_DNA"/>
</dbReference>
<name>A0ACB9NIJ4_BAUVA</name>
<keyword evidence="2" id="KW-1185">Reference proteome</keyword>
<proteinExistence type="predicted"/>
<evidence type="ECO:0000313" key="2">
    <source>
        <dbReference type="Proteomes" id="UP000828941"/>
    </source>
</evidence>
<evidence type="ECO:0000313" key="1">
    <source>
        <dbReference type="EMBL" id="KAI4336328.1"/>
    </source>
</evidence>
<gene>
    <name evidence="1" type="ORF">L6164_014867</name>
</gene>
<organism evidence="1 2">
    <name type="scientific">Bauhinia variegata</name>
    <name type="common">Purple orchid tree</name>
    <name type="synonym">Phanera variegata</name>
    <dbReference type="NCBI Taxonomy" id="167791"/>
    <lineage>
        <taxon>Eukaryota</taxon>
        <taxon>Viridiplantae</taxon>
        <taxon>Streptophyta</taxon>
        <taxon>Embryophyta</taxon>
        <taxon>Tracheophyta</taxon>
        <taxon>Spermatophyta</taxon>
        <taxon>Magnoliopsida</taxon>
        <taxon>eudicotyledons</taxon>
        <taxon>Gunneridae</taxon>
        <taxon>Pentapetalae</taxon>
        <taxon>rosids</taxon>
        <taxon>fabids</taxon>
        <taxon>Fabales</taxon>
        <taxon>Fabaceae</taxon>
        <taxon>Cercidoideae</taxon>
        <taxon>Cercideae</taxon>
        <taxon>Bauhiniinae</taxon>
        <taxon>Bauhinia</taxon>
    </lineage>
</organism>
<comment type="caution">
    <text evidence="1">The sequence shown here is derived from an EMBL/GenBank/DDBJ whole genome shotgun (WGS) entry which is preliminary data.</text>
</comment>
<sequence length="503" mass="55295">MGYNQKQIALLALAKDLGDNIGLVAGKISKVSPTWGVYLVGAVQNLVGYGLVWLVVTHRVPSLPLWASFPENRGAVAGILKGFVGLSSAILTQMVALLNNPDQASLIFIIAVGPSTVATCLMFIIRPIHGLRQARTSESSTYSFIYSIWLLLAVYLKGVLLVENTMELNPNIIKLFTVILITLLLIPVIIPILLVFFLEPKMIDEETFLLDPPLQQTIVDETQTEEEKPPRPEILPLSERLNEVVHFHARFFQSVARVVKKIQHEEGPHLGEDFTLTQALCNIDFWLIFFSPVLVAGAGLTIINNMGQIWQSLGDYNAKMYISIISIFNFLGRVGGGYFSEVITRNFAYSRLVALAVVQLIMAIGFCYYAIGLVGQLYVVTILTGLGYGAHWAIVIATASELFGLKTFGALYNFNTMARPAGSLFLSVVQKFIGTNGETYYDTATLVSCIQNFPKGFCGLSEAMLTQFYGMINGSNEALLILMIAVERSLIVTALMFILSILG</sequence>
<dbReference type="Proteomes" id="UP000828941">
    <property type="component" value="Chromosome 6"/>
</dbReference>
<protein>
    <submittedName>
        <fullName evidence="1">Uncharacterized protein</fullName>
    </submittedName>
</protein>
<accession>A0ACB9NIJ4</accession>